<dbReference type="SUPFAM" id="SSF57667">
    <property type="entry name" value="beta-beta-alpha zinc fingers"/>
    <property type="match status" value="1"/>
</dbReference>
<dbReference type="OrthoDB" id="2417221at2759"/>
<evidence type="ECO:0000259" key="5">
    <source>
        <dbReference type="SMART" id="SM00451"/>
    </source>
</evidence>
<dbReference type="InterPro" id="IPR013085">
    <property type="entry name" value="U1-CZ_Znf_C2H2"/>
</dbReference>
<evidence type="ECO:0000313" key="6">
    <source>
        <dbReference type="EMBL" id="TDH71011.1"/>
    </source>
</evidence>
<keyword evidence="7" id="KW-1185">Reference proteome</keyword>
<proteinExistence type="predicted"/>
<evidence type="ECO:0000256" key="1">
    <source>
        <dbReference type="ARBA" id="ARBA00022723"/>
    </source>
</evidence>
<organism evidence="6 7">
    <name type="scientific">Bremia lactucae</name>
    <name type="common">Lettuce downy mildew</name>
    <dbReference type="NCBI Taxonomy" id="4779"/>
    <lineage>
        <taxon>Eukaryota</taxon>
        <taxon>Sar</taxon>
        <taxon>Stramenopiles</taxon>
        <taxon>Oomycota</taxon>
        <taxon>Peronosporomycetes</taxon>
        <taxon>Peronosporales</taxon>
        <taxon>Peronosporaceae</taxon>
        <taxon>Bremia</taxon>
    </lineage>
</organism>
<dbReference type="PANTHER" id="PTHR16465">
    <property type="entry name" value="NUCLEASE-RELATED"/>
    <property type="match status" value="1"/>
</dbReference>
<reference evidence="6 7" key="1">
    <citation type="journal article" date="2021" name="Genome Biol.">
        <title>AFLAP: assembly-free linkage analysis pipeline using k-mers from genome sequencing data.</title>
        <authorList>
            <person name="Fletcher K."/>
            <person name="Zhang L."/>
            <person name="Gil J."/>
            <person name="Han R."/>
            <person name="Cavanaugh K."/>
            <person name="Michelmore R."/>
        </authorList>
    </citation>
    <scope>NUCLEOTIDE SEQUENCE [LARGE SCALE GENOMIC DNA]</scope>
    <source>
        <strain evidence="6 7">SF5</strain>
    </source>
</reference>
<dbReference type="GO" id="GO:0005689">
    <property type="term" value="C:U12-type spliceosomal complex"/>
    <property type="evidence" value="ECO:0007669"/>
    <property type="project" value="TreeGrafter"/>
</dbReference>
<keyword evidence="3" id="KW-0862">Zinc</keyword>
<keyword evidence="2" id="KW-0863">Zinc-finger</keyword>
<evidence type="ECO:0000313" key="7">
    <source>
        <dbReference type="Proteomes" id="UP000294530"/>
    </source>
</evidence>
<dbReference type="EMBL" id="SHOA02000001">
    <property type="protein sequence ID" value="TDH71011.1"/>
    <property type="molecule type" value="Genomic_DNA"/>
</dbReference>
<dbReference type="InterPro" id="IPR036236">
    <property type="entry name" value="Znf_C2H2_sf"/>
</dbReference>
<dbReference type="RefSeq" id="XP_067820510.1">
    <property type="nucleotide sequence ID" value="XM_067963624.1"/>
</dbReference>
<dbReference type="Proteomes" id="UP000294530">
    <property type="component" value="Unassembled WGS sequence"/>
</dbReference>
<dbReference type="Pfam" id="PF06220">
    <property type="entry name" value="zf-U1"/>
    <property type="match status" value="1"/>
</dbReference>
<dbReference type="GO" id="GO:0008270">
    <property type="term" value="F:zinc ion binding"/>
    <property type="evidence" value="ECO:0007669"/>
    <property type="project" value="UniProtKB-KW"/>
</dbReference>
<comment type="caution">
    <text evidence="6">The sequence shown here is derived from an EMBL/GenBank/DDBJ whole genome shotgun (WGS) entry which is preliminary data.</text>
</comment>
<gene>
    <name evidence="6" type="ORF">CCR75_005543</name>
</gene>
<dbReference type="AlphaFoldDB" id="A0A976IGK7"/>
<dbReference type="KEGG" id="blac:94349295"/>
<keyword evidence="1" id="KW-0479">Metal-binding</keyword>
<evidence type="ECO:0000256" key="2">
    <source>
        <dbReference type="ARBA" id="ARBA00022771"/>
    </source>
</evidence>
<dbReference type="PANTHER" id="PTHR16465:SF0">
    <property type="entry name" value="ZINC FINGER MATRIN-TYPE PROTEIN 5"/>
    <property type="match status" value="1"/>
</dbReference>
<feature type="region of interest" description="Disordered" evidence="4">
    <location>
        <begin position="89"/>
        <end position="110"/>
    </location>
</feature>
<sequence>MGKPRIVCEYCNKAFENSPEARQRHNRGRSHKANVKLWYVSVEDQERRATAATQSANSDRMINQRPFVPWTPIYSTIASVQEQMCAIRDLPPSMHPPPPGAYANCRSTWG</sequence>
<dbReference type="Gene3D" id="3.30.160.60">
    <property type="entry name" value="Classic Zinc Finger"/>
    <property type="match status" value="1"/>
</dbReference>
<protein>
    <recommendedName>
        <fullName evidence="5">U1-type domain-containing protein</fullName>
    </recommendedName>
</protein>
<feature type="domain" description="U1-type" evidence="5">
    <location>
        <begin position="3"/>
        <end position="38"/>
    </location>
</feature>
<dbReference type="SMART" id="SM00451">
    <property type="entry name" value="ZnF_U1"/>
    <property type="match status" value="1"/>
</dbReference>
<dbReference type="InterPro" id="IPR003604">
    <property type="entry name" value="Matrin/U1-like-C_Znf_C2H2"/>
</dbReference>
<evidence type="ECO:0000256" key="4">
    <source>
        <dbReference type="SAM" id="MobiDB-lite"/>
    </source>
</evidence>
<dbReference type="GeneID" id="94349295"/>
<accession>A0A976IGK7</accession>
<evidence type="ECO:0000256" key="3">
    <source>
        <dbReference type="ARBA" id="ARBA00022833"/>
    </source>
</evidence>
<dbReference type="GO" id="GO:0003676">
    <property type="term" value="F:nucleic acid binding"/>
    <property type="evidence" value="ECO:0007669"/>
    <property type="project" value="InterPro"/>
</dbReference>
<name>A0A976IGK7_BRELC</name>